<dbReference type="AlphaFoldDB" id="A0AAU9DDZ6"/>
<dbReference type="Proteomes" id="UP001348817">
    <property type="component" value="Chromosome"/>
</dbReference>
<dbReference type="Pfam" id="PF00703">
    <property type="entry name" value="Glyco_hydro_2"/>
    <property type="match status" value="1"/>
</dbReference>
<dbReference type="PANTHER" id="PTHR42732:SF1">
    <property type="entry name" value="BETA-MANNOSIDASE"/>
    <property type="match status" value="1"/>
</dbReference>
<evidence type="ECO:0000259" key="7">
    <source>
        <dbReference type="Pfam" id="PF16355"/>
    </source>
</evidence>
<dbReference type="Gene3D" id="3.20.20.80">
    <property type="entry name" value="Glycosidases"/>
    <property type="match status" value="1"/>
</dbReference>
<dbReference type="Gene3D" id="2.60.40.10">
    <property type="entry name" value="Immunoglobulins"/>
    <property type="match status" value="3"/>
</dbReference>
<dbReference type="InterPro" id="IPR006102">
    <property type="entry name" value="Ig-like_GH2"/>
</dbReference>
<dbReference type="Gene3D" id="2.60.120.260">
    <property type="entry name" value="Galactose-binding domain-like"/>
    <property type="match status" value="1"/>
</dbReference>
<evidence type="ECO:0000256" key="2">
    <source>
        <dbReference type="ARBA" id="ARBA00022801"/>
    </source>
</evidence>
<evidence type="ECO:0000259" key="6">
    <source>
        <dbReference type="Pfam" id="PF02837"/>
    </source>
</evidence>
<comment type="similarity">
    <text evidence="1">Belongs to the glycosyl hydrolase 2 family.</text>
</comment>
<evidence type="ECO:0000256" key="1">
    <source>
        <dbReference type="ARBA" id="ARBA00007401"/>
    </source>
</evidence>
<organism evidence="9 10">
    <name type="scientific">Fulvitalea axinellae</name>
    <dbReference type="NCBI Taxonomy" id="1182444"/>
    <lineage>
        <taxon>Bacteria</taxon>
        <taxon>Pseudomonadati</taxon>
        <taxon>Bacteroidota</taxon>
        <taxon>Cytophagia</taxon>
        <taxon>Cytophagales</taxon>
        <taxon>Persicobacteraceae</taxon>
        <taxon>Fulvitalea</taxon>
    </lineage>
</organism>
<name>A0AAU9DDZ6_9BACT</name>
<dbReference type="RefSeq" id="WP_338392233.1">
    <property type="nucleotide sequence ID" value="NZ_AP025314.1"/>
</dbReference>
<dbReference type="InterPro" id="IPR040605">
    <property type="entry name" value="Glyco_hydro2_dom5"/>
</dbReference>
<dbReference type="PRINTS" id="PR00132">
    <property type="entry name" value="GLHYDRLASE2"/>
</dbReference>
<feature type="domain" description="Glycoside hydrolase family 2 immunoglobulin-like beta-sandwich" evidence="4">
    <location>
        <begin position="210"/>
        <end position="309"/>
    </location>
</feature>
<feature type="domain" description="Glycoside hydrolase family 2" evidence="8">
    <location>
        <begin position="713"/>
        <end position="796"/>
    </location>
</feature>
<protein>
    <submittedName>
        <fullName evidence="9">Beta-galactosidase</fullName>
    </submittedName>
</protein>
<accession>A0AAU9DDZ6</accession>
<feature type="domain" description="Glycoside hydrolase family 2 catalytic" evidence="5">
    <location>
        <begin position="317"/>
        <end position="439"/>
    </location>
</feature>
<dbReference type="InterPro" id="IPR006101">
    <property type="entry name" value="Glyco_hydro_2"/>
</dbReference>
<dbReference type="Pfam" id="PF02836">
    <property type="entry name" value="Glyco_hydro_2_C"/>
    <property type="match status" value="1"/>
</dbReference>
<evidence type="ECO:0000256" key="3">
    <source>
        <dbReference type="ARBA" id="ARBA00023295"/>
    </source>
</evidence>
<dbReference type="PANTHER" id="PTHR42732">
    <property type="entry name" value="BETA-GALACTOSIDASE"/>
    <property type="match status" value="1"/>
</dbReference>
<dbReference type="InterPro" id="IPR006104">
    <property type="entry name" value="Glyco_hydro_2_N"/>
</dbReference>
<evidence type="ECO:0000259" key="5">
    <source>
        <dbReference type="Pfam" id="PF02836"/>
    </source>
</evidence>
<dbReference type="InterPro" id="IPR051913">
    <property type="entry name" value="GH2_Domain-Containing"/>
</dbReference>
<dbReference type="Pfam" id="PF18565">
    <property type="entry name" value="Glyco_hydro2_C5"/>
    <property type="match status" value="1"/>
</dbReference>
<evidence type="ECO:0000313" key="10">
    <source>
        <dbReference type="Proteomes" id="UP001348817"/>
    </source>
</evidence>
<dbReference type="Pfam" id="PF16355">
    <property type="entry name" value="DUF4982"/>
    <property type="match status" value="1"/>
</dbReference>
<dbReference type="InterPro" id="IPR006103">
    <property type="entry name" value="Glyco_hydro_2_cat"/>
</dbReference>
<proteinExistence type="inferred from homology"/>
<feature type="domain" description="Glycosyl hydrolases family 2 sugar binding" evidence="6">
    <location>
        <begin position="49"/>
        <end position="184"/>
    </location>
</feature>
<dbReference type="GO" id="GO:0004553">
    <property type="term" value="F:hydrolase activity, hydrolyzing O-glycosyl compounds"/>
    <property type="evidence" value="ECO:0007669"/>
    <property type="project" value="InterPro"/>
</dbReference>
<dbReference type="SUPFAM" id="SSF51445">
    <property type="entry name" value="(Trans)glycosidases"/>
    <property type="match status" value="1"/>
</dbReference>
<keyword evidence="3" id="KW-0326">Glycosidase</keyword>
<reference evidence="9 10" key="1">
    <citation type="submission" date="2021-12" db="EMBL/GenBank/DDBJ databases">
        <title>Genome sequencing of bacteria with rrn-lacking chromosome and rrn-plasmid.</title>
        <authorList>
            <person name="Anda M."/>
            <person name="Iwasaki W."/>
        </authorList>
    </citation>
    <scope>NUCLEOTIDE SEQUENCE [LARGE SCALE GENOMIC DNA]</scope>
    <source>
        <strain evidence="9 10">DSM 100852</strain>
    </source>
</reference>
<keyword evidence="10" id="KW-1185">Reference proteome</keyword>
<dbReference type="Pfam" id="PF02837">
    <property type="entry name" value="Glyco_hydro_2_N"/>
    <property type="match status" value="1"/>
</dbReference>
<dbReference type="InterPro" id="IPR017853">
    <property type="entry name" value="GH"/>
</dbReference>
<dbReference type="InterPro" id="IPR008979">
    <property type="entry name" value="Galactose-bd-like_sf"/>
</dbReference>
<dbReference type="InterPro" id="IPR032311">
    <property type="entry name" value="DUF4982"/>
</dbReference>
<dbReference type="SUPFAM" id="SSF49785">
    <property type="entry name" value="Galactose-binding domain-like"/>
    <property type="match status" value="1"/>
</dbReference>
<feature type="domain" description="DUF4982" evidence="7">
    <location>
        <begin position="630"/>
        <end position="691"/>
    </location>
</feature>
<dbReference type="GO" id="GO:0005975">
    <property type="term" value="P:carbohydrate metabolic process"/>
    <property type="evidence" value="ECO:0007669"/>
    <property type="project" value="InterPro"/>
</dbReference>
<evidence type="ECO:0000259" key="4">
    <source>
        <dbReference type="Pfam" id="PF00703"/>
    </source>
</evidence>
<sequence length="797" mass="90278">MRRLLHNYFIILLLFFGIWSCKPAPTIQGRENMNFNKNWTFTKAQPKGDSWKTAGFDDSKWDQVMIPHTMQVEELVMKRQWQGKGRYRKTFSLPQERKGQNVLLRFEGVMTVADVWLNGQKLGRHEGGFLPFVYDITPHAKFGEENILALTVDNNDNPEVPPGKPISKLDFASYGGIYRNVNLIFREPLHITEDVEINRIGGGGITATFPEASEKQALVSAKANIRNTGKEKRRFTLKNTLLENGRAVSSANTENLDLASGQDLNFTTEMTVDKPNLWSPENPHLYTLRTEVLENGKPVDMVETRIGIRRIGFDGERRFLINGKPTYLRGANRHQEYPYVGYAISPEADYRDAYKIKQGGFDFIRLSHYPHSPAFMDACDELGIVVMNCIPGWQFIGNDKFKDLAVRDVREMIRRDRNHACAMIWETSLNESWQDETMRKRFNDAAKEELPGDQNITSSWQEGDFDMFVEARQHGGCQYDRKGVHRPLNAPVLDNKPSIVSEYGDWEYYAQNHGFHQTEFKGLKKEHRNSRQPRGAGEVRLIQQAFNYQEAHNDNLRSRATGDAIWVMYDYNRGYSPDLEHSGPMDIFRLPKFAYRFFQSQRDASENVKDQPHGPVLHIASYWTEKSKPHVRVYANADEVELFLNGKSIGKRKADTDEASTELNYPPFSFDLNKFVPGELKAVSYLKGKKQAETSVRTPGKASKLSLTADISGKKFKPESGDMIFVYATITDANSTTVPDAQNEITFSVEGPAKIIGQNPIKAEAGIIGALVRGTGKAGTITVSAKSVGLKSGKITL</sequence>
<dbReference type="InterPro" id="IPR036156">
    <property type="entry name" value="Beta-gal/glucu_dom_sf"/>
</dbReference>
<evidence type="ECO:0000313" key="9">
    <source>
        <dbReference type="EMBL" id="BDD10695.1"/>
    </source>
</evidence>
<dbReference type="InterPro" id="IPR013783">
    <property type="entry name" value="Ig-like_fold"/>
</dbReference>
<dbReference type="SUPFAM" id="SSF49303">
    <property type="entry name" value="beta-Galactosidase/glucuronidase domain"/>
    <property type="match status" value="1"/>
</dbReference>
<gene>
    <name evidence="9" type="ORF">FUAX_31270</name>
</gene>
<evidence type="ECO:0000259" key="8">
    <source>
        <dbReference type="Pfam" id="PF18565"/>
    </source>
</evidence>
<dbReference type="KEGG" id="fax:FUAX_31270"/>
<keyword evidence="2" id="KW-0378">Hydrolase</keyword>
<dbReference type="EMBL" id="AP025314">
    <property type="protein sequence ID" value="BDD10695.1"/>
    <property type="molecule type" value="Genomic_DNA"/>
</dbReference>